<dbReference type="RefSeq" id="WP_130013619.1">
    <property type="nucleotide sequence ID" value="NZ_RYUN01000013.1"/>
</dbReference>
<comment type="caution">
    <text evidence="1">The sequence shown here is derived from an EMBL/GenBank/DDBJ whole genome shotgun (WGS) entry which is preliminary data.</text>
</comment>
<evidence type="ECO:0000313" key="2">
    <source>
        <dbReference type="Proteomes" id="UP000294221"/>
    </source>
</evidence>
<protein>
    <submittedName>
        <fullName evidence="1">Twin-arginine translocation pathway signal</fullName>
    </submittedName>
</protein>
<reference evidence="1 2" key="1">
    <citation type="submission" date="2018-12" db="EMBL/GenBank/DDBJ databases">
        <title>Unveiling genomic diversity among members of the Bifidobacterium pseudolongum species, a widely distributed gut commensal of the animal kingdom.</title>
        <authorList>
            <person name="Lugli G.A."/>
            <person name="Duranti S."/>
            <person name="Albert K."/>
            <person name="Mancabelli L."/>
            <person name="Napoli S."/>
            <person name="Viappiani A."/>
            <person name="Anzalone R."/>
            <person name="Longhi G."/>
            <person name="Milani C."/>
            <person name="Turroni F."/>
            <person name="Alessandri G."/>
            <person name="Sela D.A."/>
            <person name="Van Sinderen D."/>
            <person name="Ventura M."/>
        </authorList>
    </citation>
    <scope>NUCLEOTIDE SEQUENCE [LARGE SCALE GENOMIC DNA]</scope>
    <source>
        <strain evidence="1 2">2054B</strain>
    </source>
</reference>
<proteinExistence type="predicted"/>
<dbReference type="Proteomes" id="UP000294221">
    <property type="component" value="Unassembled WGS sequence"/>
</dbReference>
<sequence>MRIPVDVARFADELQFLSASPVAVFENGHRVEGQQATNGDGMPLWSVQTLVLRAGRRAEIETVKVPAPVMPDIRPTAPILFDGLVANSWQNNGRSGVSFAAAAVSEA</sequence>
<accession>A0A4Q5A4Y9</accession>
<gene>
    <name evidence="1" type="ORF">PG2054B_1546</name>
</gene>
<dbReference type="AlphaFoldDB" id="A0A4Q5A4Y9"/>
<evidence type="ECO:0000313" key="1">
    <source>
        <dbReference type="EMBL" id="RYQ19008.1"/>
    </source>
</evidence>
<name>A0A4Q5A4Y9_9BIFI</name>
<dbReference type="EMBL" id="RYUN01000013">
    <property type="protein sequence ID" value="RYQ19008.1"/>
    <property type="molecule type" value="Genomic_DNA"/>
</dbReference>
<organism evidence="1 2">
    <name type="scientific">Bifidobacterium pseudolongum subsp. pseudolongum</name>
    <dbReference type="NCBI Taxonomy" id="31954"/>
    <lineage>
        <taxon>Bacteria</taxon>
        <taxon>Bacillati</taxon>
        <taxon>Actinomycetota</taxon>
        <taxon>Actinomycetes</taxon>
        <taxon>Bifidobacteriales</taxon>
        <taxon>Bifidobacteriaceae</taxon>
        <taxon>Bifidobacterium</taxon>
    </lineage>
</organism>